<name>A0A0A9A619_ARUDO</name>
<reference evidence="1" key="2">
    <citation type="journal article" date="2015" name="Data Brief">
        <title>Shoot transcriptome of the giant reed, Arundo donax.</title>
        <authorList>
            <person name="Barrero R.A."/>
            <person name="Guerrero F.D."/>
            <person name="Moolhuijzen P."/>
            <person name="Goolsby J.A."/>
            <person name="Tidwell J."/>
            <person name="Bellgard S.E."/>
            <person name="Bellgard M.I."/>
        </authorList>
    </citation>
    <scope>NUCLEOTIDE SEQUENCE</scope>
    <source>
        <tissue evidence="1">Shoot tissue taken approximately 20 cm above the soil surface</tissue>
    </source>
</reference>
<accession>A0A0A9A619</accession>
<proteinExistence type="predicted"/>
<sequence>MELHACPSNAWCRCWRSSCCMSRPPLPDQRKHVLSIPSHWSSSPSLIRLQTSEHSTRQYCRLRKVSLNTTSGLLTLKGPPTPGAP</sequence>
<evidence type="ECO:0000313" key="1">
    <source>
        <dbReference type="EMBL" id="JAD45388.1"/>
    </source>
</evidence>
<reference evidence="1" key="1">
    <citation type="submission" date="2014-09" db="EMBL/GenBank/DDBJ databases">
        <authorList>
            <person name="Magalhaes I.L.F."/>
            <person name="Oliveira U."/>
            <person name="Santos F.R."/>
            <person name="Vidigal T.H.D.A."/>
            <person name="Brescovit A.D."/>
            <person name="Santos A.J."/>
        </authorList>
    </citation>
    <scope>NUCLEOTIDE SEQUENCE</scope>
    <source>
        <tissue evidence="1">Shoot tissue taken approximately 20 cm above the soil surface</tissue>
    </source>
</reference>
<dbReference type="EMBL" id="GBRH01252507">
    <property type="protein sequence ID" value="JAD45388.1"/>
    <property type="molecule type" value="Transcribed_RNA"/>
</dbReference>
<protein>
    <submittedName>
        <fullName evidence="1">Uncharacterized protein</fullName>
    </submittedName>
</protein>
<organism evidence="1">
    <name type="scientific">Arundo donax</name>
    <name type="common">Giant reed</name>
    <name type="synonym">Donax arundinaceus</name>
    <dbReference type="NCBI Taxonomy" id="35708"/>
    <lineage>
        <taxon>Eukaryota</taxon>
        <taxon>Viridiplantae</taxon>
        <taxon>Streptophyta</taxon>
        <taxon>Embryophyta</taxon>
        <taxon>Tracheophyta</taxon>
        <taxon>Spermatophyta</taxon>
        <taxon>Magnoliopsida</taxon>
        <taxon>Liliopsida</taxon>
        <taxon>Poales</taxon>
        <taxon>Poaceae</taxon>
        <taxon>PACMAD clade</taxon>
        <taxon>Arundinoideae</taxon>
        <taxon>Arundineae</taxon>
        <taxon>Arundo</taxon>
    </lineage>
</organism>
<dbReference type="AlphaFoldDB" id="A0A0A9A619"/>